<gene>
    <name evidence="2" type="primary">hpaD</name>
    <name evidence="2" type="ORF">GCM10009765_09220</name>
</gene>
<dbReference type="InterPro" id="IPR029068">
    <property type="entry name" value="Glyas_Bleomycin-R_OHBP_Dase"/>
</dbReference>
<dbReference type="Proteomes" id="UP001500618">
    <property type="component" value="Unassembled WGS sequence"/>
</dbReference>
<dbReference type="EMBL" id="BAAANY010000003">
    <property type="protein sequence ID" value="GAA1661906.1"/>
    <property type="molecule type" value="Genomic_DNA"/>
</dbReference>
<dbReference type="Gene3D" id="4.10.1270.10">
    <property type="entry name" value="homoprotocatechuate 2,3-dioxygenase domains"/>
    <property type="match status" value="1"/>
</dbReference>
<comment type="caution">
    <text evidence="2">The sequence shown here is derived from an EMBL/GenBank/DDBJ whole genome shotgun (WGS) entry which is preliminary data.</text>
</comment>
<evidence type="ECO:0000313" key="2">
    <source>
        <dbReference type="EMBL" id="GAA1661906.1"/>
    </source>
</evidence>
<dbReference type="RefSeq" id="WP_344307421.1">
    <property type="nucleotide sequence ID" value="NZ_BAAANY010000003.1"/>
</dbReference>
<dbReference type="InterPro" id="IPR011981">
    <property type="entry name" value="DHPA_dOase_Mn/Fe"/>
</dbReference>
<sequence length="346" mass="38507">MASIAPPDVIRSAYAELVVTDLAAARWFYVDVLGLVVTAETDDALYLRAYEEYTHHSLVLRLGEAPALALLSYRVRGLQEVDAAEAYFRDLGVRVQRVPAGTTLGIGEAVRIEDPLGFPIEFFYDCTHVERLTQRYDLQPANALSRLDHFNVLTPDVPAAEAYYRKLGFGVSETIEDADNLYAAWLFRKQTVHDIALTNGDGPRLHHLAFAAHERGNILSTCDLLGALNKQGMIERGPGRHGVSNAFYLYVRDPDNHRIELYTTDYYTGDPDNPTVRWDVHDDRRRDFWGNPVVHSWYSEGTVVLDLDGKPRALGSAAASEEKVRVGADGFSVAEDLGEGKLGNQV</sequence>
<feature type="domain" description="VOC" evidence="1">
    <location>
        <begin position="146"/>
        <end position="264"/>
    </location>
</feature>
<keyword evidence="3" id="KW-1185">Reference proteome</keyword>
<feature type="domain" description="VOC" evidence="1">
    <location>
        <begin position="11"/>
        <end position="125"/>
    </location>
</feature>
<reference evidence="3" key="1">
    <citation type="journal article" date="2019" name="Int. J. Syst. Evol. Microbiol.">
        <title>The Global Catalogue of Microorganisms (GCM) 10K type strain sequencing project: providing services to taxonomists for standard genome sequencing and annotation.</title>
        <authorList>
            <consortium name="The Broad Institute Genomics Platform"/>
            <consortium name="The Broad Institute Genome Sequencing Center for Infectious Disease"/>
            <person name="Wu L."/>
            <person name="Ma J."/>
        </authorList>
    </citation>
    <scope>NUCLEOTIDE SEQUENCE [LARGE SCALE GENOMIC DNA]</scope>
    <source>
        <strain evidence="3">JCM 14718</strain>
    </source>
</reference>
<dbReference type="InterPro" id="IPR037523">
    <property type="entry name" value="VOC_core"/>
</dbReference>
<dbReference type="Pfam" id="PF00903">
    <property type="entry name" value="Glyoxalase"/>
    <property type="match status" value="2"/>
</dbReference>
<evidence type="ECO:0000313" key="3">
    <source>
        <dbReference type="Proteomes" id="UP001500618"/>
    </source>
</evidence>
<name>A0ABP4RU28_9ACTN</name>
<dbReference type="PROSITE" id="PS51819">
    <property type="entry name" value="VOC"/>
    <property type="match status" value="2"/>
</dbReference>
<accession>A0ABP4RU28</accession>
<dbReference type="Gene3D" id="3.10.180.10">
    <property type="entry name" value="2,3-Dihydroxybiphenyl 1,2-Dioxygenase, domain 1"/>
    <property type="match status" value="2"/>
</dbReference>
<protein>
    <submittedName>
        <fullName evidence="2">3,4-dihydroxyphenylacetate 2,3-dioxygenase</fullName>
    </submittedName>
</protein>
<dbReference type="InterPro" id="IPR044904">
    <property type="entry name" value="HPCD_C_sf"/>
</dbReference>
<dbReference type="InterPro" id="IPR050383">
    <property type="entry name" value="GlyoxalaseI/FosfomycinResist"/>
</dbReference>
<dbReference type="PANTHER" id="PTHR21366">
    <property type="entry name" value="GLYOXALASE FAMILY PROTEIN"/>
    <property type="match status" value="1"/>
</dbReference>
<evidence type="ECO:0000259" key="1">
    <source>
        <dbReference type="PROSITE" id="PS51819"/>
    </source>
</evidence>
<dbReference type="NCBIfam" id="TIGR02295">
    <property type="entry name" value="HpaD"/>
    <property type="match status" value="1"/>
</dbReference>
<dbReference type="InterPro" id="IPR004360">
    <property type="entry name" value="Glyas_Fos-R_dOase_dom"/>
</dbReference>
<dbReference type="SUPFAM" id="SSF54593">
    <property type="entry name" value="Glyoxalase/Bleomycin resistance protein/Dihydroxybiphenyl dioxygenase"/>
    <property type="match status" value="1"/>
</dbReference>
<organism evidence="2 3">
    <name type="scientific">Fodinicola feengrottensis</name>
    <dbReference type="NCBI Taxonomy" id="435914"/>
    <lineage>
        <taxon>Bacteria</taxon>
        <taxon>Bacillati</taxon>
        <taxon>Actinomycetota</taxon>
        <taxon>Actinomycetes</taxon>
        <taxon>Mycobacteriales</taxon>
        <taxon>Fodinicola</taxon>
    </lineage>
</organism>
<proteinExistence type="predicted"/>